<name>A0A8R1E875_CAEJA</name>
<keyword evidence="2" id="KW-1185">Reference proteome</keyword>
<reference evidence="2" key="1">
    <citation type="submission" date="2010-08" db="EMBL/GenBank/DDBJ databases">
        <authorList>
            <consortium name="Caenorhabditis japonica Sequencing Consortium"/>
            <person name="Wilson R.K."/>
        </authorList>
    </citation>
    <scope>NUCLEOTIDE SEQUENCE [LARGE SCALE GENOMIC DNA]</scope>
    <source>
        <strain evidence="2">DF5081</strain>
    </source>
</reference>
<reference evidence="1" key="2">
    <citation type="submission" date="2022-06" db="UniProtKB">
        <authorList>
            <consortium name="EnsemblMetazoa"/>
        </authorList>
    </citation>
    <scope>IDENTIFICATION</scope>
    <source>
        <strain evidence="1">DF5081</strain>
    </source>
</reference>
<protein>
    <submittedName>
        <fullName evidence="1">Uncharacterized protein</fullName>
    </submittedName>
</protein>
<accession>A0A8R1E875</accession>
<dbReference type="Proteomes" id="UP000005237">
    <property type="component" value="Unassembled WGS sequence"/>
</dbReference>
<evidence type="ECO:0000313" key="2">
    <source>
        <dbReference type="Proteomes" id="UP000005237"/>
    </source>
</evidence>
<dbReference type="AlphaFoldDB" id="A0A8R1E875"/>
<sequence>MESMEWNGMEKKWSAEKIEKKKQIAMNFLPHLRVMDADVAIKDHRKMRSSVAFLSYCPVGRIPRISPRR</sequence>
<organism evidence="1 2">
    <name type="scientific">Caenorhabditis japonica</name>
    <dbReference type="NCBI Taxonomy" id="281687"/>
    <lineage>
        <taxon>Eukaryota</taxon>
        <taxon>Metazoa</taxon>
        <taxon>Ecdysozoa</taxon>
        <taxon>Nematoda</taxon>
        <taxon>Chromadorea</taxon>
        <taxon>Rhabditida</taxon>
        <taxon>Rhabditina</taxon>
        <taxon>Rhabditomorpha</taxon>
        <taxon>Rhabditoidea</taxon>
        <taxon>Rhabditidae</taxon>
        <taxon>Peloderinae</taxon>
        <taxon>Caenorhabditis</taxon>
    </lineage>
</organism>
<proteinExistence type="predicted"/>
<dbReference type="EnsemblMetazoa" id="CJA31094.1">
    <property type="protein sequence ID" value="CJA31094.1"/>
    <property type="gene ID" value="WBGene00206941"/>
</dbReference>
<evidence type="ECO:0000313" key="1">
    <source>
        <dbReference type="EnsemblMetazoa" id="CJA31094.1"/>
    </source>
</evidence>